<organism evidence="1 2">
    <name type="scientific">Segetibacter aerophilus</name>
    <dbReference type="NCBI Taxonomy" id="670293"/>
    <lineage>
        <taxon>Bacteria</taxon>
        <taxon>Pseudomonadati</taxon>
        <taxon>Bacteroidota</taxon>
        <taxon>Chitinophagia</taxon>
        <taxon>Chitinophagales</taxon>
        <taxon>Chitinophagaceae</taxon>
        <taxon>Segetibacter</taxon>
    </lineage>
</organism>
<sequence length="110" mass="12349">MINKLSKPTAKVPVWNTRALELMKKEFGGSDKEWCEHIGILQTNLNGYKNGTRSFTIEQLLKVCKMHSTTMDYLCGLTNQKAKQGAQLGAVQLIEEGLRMIKEQAPKPSL</sequence>
<comment type="caution">
    <text evidence="1">The sequence shown here is derived from an EMBL/GenBank/DDBJ whole genome shotgun (WGS) entry which is preliminary data.</text>
</comment>
<dbReference type="AlphaFoldDB" id="A0A512B9S2"/>
<keyword evidence="2" id="KW-1185">Reference proteome</keyword>
<evidence type="ECO:0000313" key="2">
    <source>
        <dbReference type="Proteomes" id="UP000321513"/>
    </source>
</evidence>
<accession>A0A512B9S2</accession>
<gene>
    <name evidence="1" type="ORF">SAE01_12000</name>
</gene>
<dbReference type="InterPro" id="IPR010982">
    <property type="entry name" value="Lambda_DNA-bd_dom_sf"/>
</dbReference>
<dbReference type="SUPFAM" id="SSF47413">
    <property type="entry name" value="lambda repressor-like DNA-binding domains"/>
    <property type="match status" value="1"/>
</dbReference>
<proteinExistence type="predicted"/>
<dbReference type="Proteomes" id="UP000321513">
    <property type="component" value="Unassembled WGS sequence"/>
</dbReference>
<reference evidence="1 2" key="1">
    <citation type="submission" date="2019-07" db="EMBL/GenBank/DDBJ databases">
        <title>Whole genome shotgun sequence of Segetibacter aerophilus NBRC 106135.</title>
        <authorList>
            <person name="Hosoyama A."/>
            <person name="Uohara A."/>
            <person name="Ohji S."/>
            <person name="Ichikawa N."/>
        </authorList>
    </citation>
    <scope>NUCLEOTIDE SEQUENCE [LARGE SCALE GENOMIC DNA]</scope>
    <source>
        <strain evidence="1 2">NBRC 106135</strain>
    </source>
</reference>
<dbReference type="RefSeq" id="WP_147202775.1">
    <property type="nucleotide sequence ID" value="NZ_BJYT01000004.1"/>
</dbReference>
<evidence type="ECO:0000313" key="1">
    <source>
        <dbReference type="EMBL" id="GEO08704.1"/>
    </source>
</evidence>
<dbReference type="GO" id="GO:0003677">
    <property type="term" value="F:DNA binding"/>
    <property type="evidence" value="ECO:0007669"/>
    <property type="project" value="InterPro"/>
</dbReference>
<dbReference type="Gene3D" id="1.10.260.40">
    <property type="entry name" value="lambda repressor-like DNA-binding domains"/>
    <property type="match status" value="1"/>
</dbReference>
<dbReference type="EMBL" id="BJYT01000004">
    <property type="protein sequence ID" value="GEO08704.1"/>
    <property type="molecule type" value="Genomic_DNA"/>
</dbReference>
<name>A0A512B9S2_9BACT</name>
<protein>
    <submittedName>
        <fullName evidence="1">Uncharacterized protein</fullName>
    </submittedName>
</protein>